<gene>
    <name evidence="1" type="ORF">Drose_20675</name>
</gene>
<keyword evidence="2" id="KW-1185">Reference proteome</keyword>
<reference evidence="1" key="1">
    <citation type="submission" date="2021-04" db="EMBL/GenBank/DDBJ databases">
        <title>Biosynthetic gene clusters of Dactylosporangioum roseum.</title>
        <authorList>
            <person name="Hartkoorn R.C."/>
            <person name="Beaudoing E."/>
            <person name="Hot D."/>
            <person name="Moureu S."/>
        </authorList>
    </citation>
    <scope>NUCLEOTIDE SEQUENCE</scope>
    <source>
        <strain evidence="1">NRRL B-16295</strain>
    </source>
</reference>
<organism evidence="1 2">
    <name type="scientific">Dactylosporangium roseum</name>
    <dbReference type="NCBI Taxonomy" id="47989"/>
    <lineage>
        <taxon>Bacteria</taxon>
        <taxon>Bacillati</taxon>
        <taxon>Actinomycetota</taxon>
        <taxon>Actinomycetes</taxon>
        <taxon>Micromonosporales</taxon>
        <taxon>Micromonosporaceae</taxon>
        <taxon>Dactylosporangium</taxon>
    </lineage>
</organism>
<evidence type="ECO:0000313" key="2">
    <source>
        <dbReference type="Proteomes" id="UP001058271"/>
    </source>
</evidence>
<proteinExistence type="predicted"/>
<dbReference type="RefSeq" id="WP_260722969.1">
    <property type="nucleotide sequence ID" value="NZ_BAAABS010000057.1"/>
</dbReference>
<sequence>MAVRHGGRHVHVLAGRVNAFGKMRRESRDYARATAAVWVVERDHGLIPVEGPGRRRAAAGGRAQSAG</sequence>
<dbReference type="Proteomes" id="UP001058271">
    <property type="component" value="Chromosome"/>
</dbReference>
<name>A0ABY5YWC9_9ACTN</name>
<protein>
    <submittedName>
        <fullName evidence="1">Uncharacterized protein</fullName>
    </submittedName>
</protein>
<accession>A0ABY5YWC9</accession>
<dbReference type="EMBL" id="CP073721">
    <property type="protein sequence ID" value="UWZ33709.1"/>
    <property type="molecule type" value="Genomic_DNA"/>
</dbReference>
<evidence type="ECO:0000313" key="1">
    <source>
        <dbReference type="EMBL" id="UWZ33709.1"/>
    </source>
</evidence>